<dbReference type="PANTHER" id="PTHR43877">
    <property type="entry name" value="AMINOALKYLPHOSPHONATE N-ACETYLTRANSFERASE-RELATED-RELATED"/>
    <property type="match status" value="1"/>
</dbReference>
<keyword evidence="1" id="KW-0808">Transferase</keyword>
<dbReference type="STRING" id="530584.SAMN05421630_1011206"/>
<keyword evidence="2" id="KW-0012">Acyltransferase</keyword>
<dbReference type="AlphaFoldDB" id="A0A222W010"/>
<dbReference type="InterPro" id="IPR000182">
    <property type="entry name" value="GNAT_dom"/>
</dbReference>
<keyword evidence="3" id="KW-0687">Ribonucleoprotein</keyword>
<dbReference type="Gene3D" id="3.40.630.30">
    <property type="match status" value="1"/>
</dbReference>
<keyword evidence="3" id="KW-0689">Ribosomal protein</keyword>
<accession>A0A222W010</accession>
<dbReference type="KEGG" id="pmad:BAY61_14130"/>
<dbReference type="OrthoDB" id="5243635at2"/>
<keyword evidence="4" id="KW-1185">Reference proteome</keyword>
<sequence>MTERRYRLRAATSDDADQIAEIWRRGWHDGHAGRVPKQLVAARTPESFRVRAADRVADTTVAVTAGDVAGFVMVVEDEVEQVYVGADHRGSGVAAVLLGEAERLVARNGYRAAWLAVVAGNARARHFYEREGWRDEGPFGYGAATEEEIVEVPCHRYVKDLAS</sequence>
<evidence type="ECO:0000313" key="4">
    <source>
        <dbReference type="Proteomes" id="UP000199494"/>
    </source>
</evidence>
<dbReference type="Pfam" id="PF00583">
    <property type="entry name" value="Acetyltransf_1"/>
    <property type="match status" value="1"/>
</dbReference>
<dbReference type="SUPFAM" id="SSF55729">
    <property type="entry name" value="Acyl-CoA N-acyltransferases (Nat)"/>
    <property type="match status" value="1"/>
</dbReference>
<dbReference type="InterPro" id="IPR016181">
    <property type="entry name" value="Acyl_CoA_acyltransferase"/>
</dbReference>
<dbReference type="EMBL" id="FMZE01000001">
    <property type="protein sequence ID" value="SDC30016.1"/>
    <property type="molecule type" value="Genomic_DNA"/>
</dbReference>
<dbReference type="GO" id="GO:0016747">
    <property type="term" value="F:acyltransferase activity, transferring groups other than amino-acyl groups"/>
    <property type="evidence" value="ECO:0007669"/>
    <property type="project" value="InterPro"/>
</dbReference>
<protein>
    <submittedName>
        <fullName evidence="3">Ribosomal protein S18 acetylase RimI</fullName>
    </submittedName>
</protein>
<dbReference type="Proteomes" id="UP000199494">
    <property type="component" value="Unassembled WGS sequence"/>
</dbReference>
<dbReference type="InterPro" id="IPR050832">
    <property type="entry name" value="Bact_Acetyltransf"/>
</dbReference>
<dbReference type="PROSITE" id="PS51186">
    <property type="entry name" value="GNAT"/>
    <property type="match status" value="1"/>
</dbReference>
<evidence type="ECO:0000313" key="3">
    <source>
        <dbReference type="EMBL" id="SDC30016.1"/>
    </source>
</evidence>
<gene>
    <name evidence="3" type="ORF">SAMN05421630_1011206</name>
</gene>
<organism evidence="3 4">
    <name type="scientific">Prauserella marina</name>
    <dbReference type="NCBI Taxonomy" id="530584"/>
    <lineage>
        <taxon>Bacteria</taxon>
        <taxon>Bacillati</taxon>
        <taxon>Actinomycetota</taxon>
        <taxon>Actinomycetes</taxon>
        <taxon>Pseudonocardiales</taxon>
        <taxon>Pseudonocardiaceae</taxon>
        <taxon>Prauserella</taxon>
    </lineage>
</organism>
<dbReference type="GO" id="GO:0005840">
    <property type="term" value="C:ribosome"/>
    <property type="evidence" value="ECO:0007669"/>
    <property type="project" value="UniProtKB-KW"/>
</dbReference>
<proteinExistence type="predicted"/>
<evidence type="ECO:0000256" key="1">
    <source>
        <dbReference type="ARBA" id="ARBA00022679"/>
    </source>
</evidence>
<name>A0A222W010_9PSEU</name>
<dbReference type="CDD" id="cd04301">
    <property type="entry name" value="NAT_SF"/>
    <property type="match status" value="1"/>
</dbReference>
<reference evidence="3 4" key="1">
    <citation type="submission" date="2016-10" db="EMBL/GenBank/DDBJ databases">
        <authorList>
            <person name="de Groot N.N."/>
        </authorList>
    </citation>
    <scope>NUCLEOTIDE SEQUENCE [LARGE SCALE GENOMIC DNA]</scope>
    <source>
        <strain evidence="3 4">CGMCC 4.5506</strain>
    </source>
</reference>
<evidence type="ECO:0000256" key="2">
    <source>
        <dbReference type="ARBA" id="ARBA00023315"/>
    </source>
</evidence>
<dbReference type="RefSeq" id="WP_091798949.1">
    <property type="nucleotide sequence ID" value="NZ_CP016353.1"/>
</dbReference>